<comment type="caution">
    <text evidence="1">The sequence shown here is derived from an EMBL/GenBank/DDBJ whole genome shotgun (WGS) entry which is preliminary data.</text>
</comment>
<organism evidence="1 2">
    <name type="scientific">Neptuniibacter caesariensis</name>
    <dbReference type="NCBI Taxonomy" id="207954"/>
    <lineage>
        <taxon>Bacteria</taxon>
        <taxon>Pseudomonadati</taxon>
        <taxon>Pseudomonadota</taxon>
        <taxon>Gammaproteobacteria</taxon>
        <taxon>Oceanospirillales</taxon>
        <taxon>Oceanospirillaceae</taxon>
        <taxon>Neptuniibacter</taxon>
    </lineage>
</organism>
<dbReference type="AlphaFoldDB" id="A0A7U8C3U6"/>
<gene>
    <name evidence="1" type="ORF">MED92_02221</name>
</gene>
<name>A0A7U8C3U6_NEPCE</name>
<proteinExistence type="predicted"/>
<evidence type="ECO:0000313" key="2">
    <source>
        <dbReference type="Proteomes" id="UP000002171"/>
    </source>
</evidence>
<reference evidence="1 2" key="1">
    <citation type="submission" date="2006-02" db="EMBL/GenBank/DDBJ databases">
        <authorList>
            <person name="Pinhassi J."/>
            <person name="Pedros-Alio C."/>
            <person name="Ferriera S."/>
            <person name="Johnson J."/>
            <person name="Kravitz S."/>
            <person name="Halpern A."/>
            <person name="Remington K."/>
            <person name="Beeson K."/>
            <person name="Tran B."/>
            <person name="Rogers Y.-H."/>
            <person name="Friedman R."/>
            <person name="Venter J.C."/>
        </authorList>
    </citation>
    <scope>NUCLEOTIDE SEQUENCE [LARGE SCALE GENOMIC DNA]</scope>
    <source>
        <strain evidence="1 2">MED92</strain>
    </source>
</reference>
<keyword evidence="2" id="KW-1185">Reference proteome</keyword>
<sequence length="63" mass="7020">MSSQTDEPTSCSKCLKRFLDFSGRDKKDWEQLGRGKAHCDACIEALKNNLCDDQATHLKSSGN</sequence>
<evidence type="ECO:0000313" key="1">
    <source>
        <dbReference type="EMBL" id="EAR60977.1"/>
    </source>
</evidence>
<accession>A0A7U8C3U6</accession>
<dbReference type="EMBL" id="AAOW01000012">
    <property type="protein sequence ID" value="EAR60977.1"/>
    <property type="molecule type" value="Genomic_DNA"/>
</dbReference>
<protein>
    <submittedName>
        <fullName evidence="1">Uncharacterized protein</fullName>
    </submittedName>
</protein>
<dbReference type="Proteomes" id="UP000002171">
    <property type="component" value="Unassembled WGS sequence"/>
</dbReference>